<dbReference type="EMBL" id="GBRH01165116">
    <property type="protein sequence ID" value="JAE32780.1"/>
    <property type="molecule type" value="Transcribed_RNA"/>
</dbReference>
<name>A0A0A9H6F3_ARUDO</name>
<reference evidence="1" key="1">
    <citation type="submission" date="2014-09" db="EMBL/GenBank/DDBJ databases">
        <authorList>
            <person name="Magalhaes I.L.F."/>
            <person name="Oliveira U."/>
            <person name="Santos F.R."/>
            <person name="Vidigal T.H.D.A."/>
            <person name="Brescovit A.D."/>
            <person name="Santos A.J."/>
        </authorList>
    </citation>
    <scope>NUCLEOTIDE SEQUENCE</scope>
    <source>
        <tissue evidence="1">Shoot tissue taken approximately 20 cm above the soil surface</tissue>
    </source>
</reference>
<reference evidence="1" key="2">
    <citation type="journal article" date="2015" name="Data Brief">
        <title>Shoot transcriptome of the giant reed, Arundo donax.</title>
        <authorList>
            <person name="Barrero R.A."/>
            <person name="Guerrero F.D."/>
            <person name="Moolhuijzen P."/>
            <person name="Goolsby J.A."/>
            <person name="Tidwell J."/>
            <person name="Bellgard S.E."/>
            <person name="Bellgard M.I."/>
        </authorList>
    </citation>
    <scope>NUCLEOTIDE SEQUENCE</scope>
    <source>
        <tissue evidence="1">Shoot tissue taken approximately 20 cm above the soil surface</tissue>
    </source>
</reference>
<accession>A0A0A9H6F3</accession>
<dbReference type="AlphaFoldDB" id="A0A0A9H6F3"/>
<sequence>MDRGSSQKIFLLRMLNITFRKNHRKKNKPVTRAGYLSANPWGFASL</sequence>
<evidence type="ECO:0000313" key="1">
    <source>
        <dbReference type="EMBL" id="JAE32780.1"/>
    </source>
</evidence>
<protein>
    <submittedName>
        <fullName evidence="1">Uncharacterized protein</fullName>
    </submittedName>
</protein>
<organism evidence="1">
    <name type="scientific">Arundo donax</name>
    <name type="common">Giant reed</name>
    <name type="synonym">Donax arundinaceus</name>
    <dbReference type="NCBI Taxonomy" id="35708"/>
    <lineage>
        <taxon>Eukaryota</taxon>
        <taxon>Viridiplantae</taxon>
        <taxon>Streptophyta</taxon>
        <taxon>Embryophyta</taxon>
        <taxon>Tracheophyta</taxon>
        <taxon>Spermatophyta</taxon>
        <taxon>Magnoliopsida</taxon>
        <taxon>Liliopsida</taxon>
        <taxon>Poales</taxon>
        <taxon>Poaceae</taxon>
        <taxon>PACMAD clade</taxon>
        <taxon>Arundinoideae</taxon>
        <taxon>Arundineae</taxon>
        <taxon>Arundo</taxon>
    </lineage>
</organism>
<proteinExistence type="predicted"/>